<sequence length="42" mass="4864">MALVLHDEAITSQTAGKLPERPNAKHWTTYSGYKFFRQPIRC</sequence>
<gene>
    <name evidence="1" type="ORF">FHR98_003108</name>
</gene>
<protein>
    <submittedName>
        <fullName evidence="1">Uncharacterized protein</fullName>
    </submittedName>
</protein>
<evidence type="ECO:0000313" key="1">
    <source>
        <dbReference type="EMBL" id="MBB3066798.1"/>
    </source>
</evidence>
<organism evidence="1 2">
    <name type="scientific">Limibacillus halophilus</name>
    <dbReference type="NCBI Taxonomy" id="1579333"/>
    <lineage>
        <taxon>Bacteria</taxon>
        <taxon>Pseudomonadati</taxon>
        <taxon>Pseudomonadota</taxon>
        <taxon>Alphaproteobacteria</taxon>
        <taxon>Rhodospirillales</taxon>
        <taxon>Rhodovibrionaceae</taxon>
        <taxon>Limibacillus</taxon>
    </lineage>
</organism>
<evidence type="ECO:0000313" key="2">
    <source>
        <dbReference type="Proteomes" id="UP000581135"/>
    </source>
</evidence>
<keyword evidence="2" id="KW-1185">Reference proteome</keyword>
<dbReference type="Proteomes" id="UP000581135">
    <property type="component" value="Unassembled WGS sequence"/>
</dbReference>
<reference evidence="1 2" key="1">
    <citation type="submission" date="2020-08" db="EMBL/GenBank/DDBJ databases">
        <title>Genomic Encyclopedia of Type Strains, Phase III (KMG-III): the genomes of soil and plant-associated and newly described type strains.</title>
        <authorList>
            <person name="Whitman W."/>
        </authorList>
    </citation>
    <scope>NUCLEOTIDE SEQUENCE [LARGE SCALE GENOMIC DNA]</scope>
    <source>
        <strain evidence="1 2">CECT 8803</strain>
    </source>
</reference>
<dbReference type="AlphaFoldDB" id="A0A839SWW0"/>
<dbReference type="EMBL" id="JACHXA010000010">
    <property type="protein sequence ID" value="MBB3066798.1"/>
    <property type="molecule type" value="Genomic_DNA"/>
</dbReference>
<comment type="caution">
    <text evidence="1">The sequence shown here is derived from an EMBL/GenBank/DDBJ whole genome shotgun (WGS) entry which is preliminary data.</text>
</comment>
<proteinExistence type="predicted"/>
<name>A0A839SWW0_9PROT</name>
<accession>A0A839SWW0</accession>